<keyword evidence="2" id="KW-1185">Reference proteome</keyword>
<gene>
    <name evidence="1" type="ORF">ACFQ4L_06830</name>
</gene>
<evidence type="ECO:0000313" key="1">
    <source>
        <dbReference type="EMBL" id="MFD1465773.1"/>
    </source>
</evidence>
<proteinExistence type="predicted"/>
<sequence length="108" mass="12364">MSTTVKARKQGNSMTLTVPSSFKIAEGTAVRPRMTSKGIFYEFIDEDEFLDFDEDILKDILREDIDKGQILTEFKIRKDKIADAFDQIEQETPDRSITRESLAQDIGL</sequence>
<evidence type="ECO:0008006" key="3">
    <source>
        <dbReference type="Google" id="ProtNLM"/>
    </source>
</evidence>
<dbReference type="Proteomes" id="UP001597244">
    <property type="component" value="Unassembled WGS sequence"/>
</dbReference>
<reference evidence="2" key="1">
    <citation type="journal article" date="2019" name="Int. J. Syst. Evol. Microbiol.">
        <title>The Global Catalogue of Microorganisms (GCM) 10K type strain sequencing project: providing services to taxonomists for standard genome sequencing and annotation.</title>
        <authorList>
            <consortium name="The Broad Institute Genomics Platform"/>
            <consortium name="The Broad Institute Genome Sequencing Center for Infectious Disease"/>
            <person name="Wu L."/>
            <person name="Ma J."/>
        </authorList>
    </citation>
    <scope>NUCLEOTIDE SEQUENCE [LARGE SCALE GENOMIC DNA]</scope>
    <source>
        <strain evidence="2">CCM 8951</strain>
    </source>
</reference>
<evidence type="ECO:0000313" key="2">
    <source>
        <dbReference type="Proteomes" id="UP001597244"/>
    </source>
</evidence>
<accession>A0ABW4DPX7</accession>
<protein>
    <recommendedName>
        <fullName evidence="3">Toxin-antitoxin system</fullName>
    </recommendedName>
</protein>
<dbReference type="EMBL" id="JBHTOF010000081">
    <property type="protein sequence ID" value="MFD1465773.1"/>
    <property type="molecule type" value="Genomic_DNA"/>
</dbReference>
<name>A0ABW4DPX7_9LACO</name>
<comment type="caution">
    <text evidence="1">The sequence shown here is derived from an EMBL/GenBank/DDBJ whole genome shotgun (WGS) entry which is preliminary data.</text>
</comment>
<dbReference type="RefSeq" id="WP_125578713.1">
    <property type="nucleotide sequence ID" value="NZ_JBHTOF010000081.1"/>
</dbReference>
<organism evidence="1 2">
    <name type="scientific">Lapidilactobacillus mulanensis</name>
    <dbReference type="NCBI Taxonomy" id="2485999"/>
    <lineage>
        <taxon>Bacteria</taxon>
        <taxon>Bacillati</taxon>
        <taxon>Bacillota</taxon>
        <taxon>Bacilli</taxon>
        <taxon>Lactobacillales</taxon>
        <taxon>Lactobacillaceae</taxon>
        <taxon>Lapidilactobacillus</taxon>
    </lineage>
</organism>